<organism evidence="3 4">
    <name type="scientific">Candidatus Nomurabacteria bacterium RIFCSPLOWO2_01_FULL_36_16</name>
    <dbReference type="NCBI Taxonomy" id="1801767"/>
    <lineage>
        <taxon>Bacteria</taxon>
        <taxon>Candidatus Nomuraibacteriota</taxon>
    </lineage>
</organism>
<comment type="similarity">
    <text evidence="1">Belongs to the ComF/GntX family.</text>
</comment>
<dbReference type="EMBL" id="MFUR01000007">
    <property type="protein sequence ID" value="OGI86930.1"/>
    <property type="molecule type" value="Genomic_DNA"/>
</dbReference>
<protein>
    <recommendedName>
        <fullName evidence="2">Phosphoribosyltransferase domain-containing protein</fullName>
    </recommendedName>
</protein>
<evidence type="ECO:0000313" key="3">
    <source>
        <dbReference type="EMBL" id="OGI86930.1"/>
    </source>
</evidence>
<gene>
    <name evidence="3" type="ORF">A3A91_00920</name>
</gene>
<dbReference type="CDD" id="cd06223">
    <property type="entry name" value="PRTases_typeI"/>
    <property type="match status" value="1"/>
</dbReference>
<dbReference type="PANTHER" id="PTHR47505:SF1">
    <property type="entry name" value="DNA UTILIZATION PROTEIN YHGH"/>
    <property type="match status" value="1"/>
</dbReference>
<dbReference type="Gene3D" id="3.40.50.2020">
    <property type="match status" value="1"/>
</dbReference>
<dbReference type="InterPro" id="IPR051910">
    <property type="entry name" value="ComF/GntX_DNA_util-trans"/>
</dbReference>
<evidence type="ECO:0000259" key="2">
    <source>
        <dbReference type="Pfam" id="PF00156"/>
    </source>
</evidence>
<evidence type="ECO:0000313" key="4">
    <source>
        <dbReference type="Proteomes" id="UP000177001"/>
    </source>
</evidence>
<dbReference type="AlphaFoldDB" id="A0A1F6WYI1"/>
<dbReference type="Proteomes" id="UP000177001">
    <property type="component" value="Unassembled WGS sequence"/>
</dbReference>
<comment type="caution">
    <text evidence="3">The sequence shown here is derived from an EMBL/GenBank/DDBJ whole genome shotgun (WGS) entry which is preliminary data.</text>
</comment>
<dbReference type="SUPFAM" id="SSF53271">
    <property type="entry name" value="PRTase-like"/>
    <property type="match status" value="1"/>
</dbReference>
<dbReference type="Pfam" id="PF00156">
    <property type="entry name" value="Pribosyltran"/>
    <property type="match status" value="1"/>
</dbReference>
<dbReference type="InterPro" id="IPR000836">
    <property type="entry name" value="PRTase_dom"/>
</dbReference>
<dbReference type="PANTHER" id="PTHR47505">
    <property type="entry name" value="DNA UTILIZATION PROTEIN YHGH"/>
    <property type="match status" value="1"/>
</dbReference>
<dbReference type="InterPro" id="IPR029057">
    <property type="entry name" value="PRTase-like"/>
</dbReference>
<name>A0A1F6WYI1_9BACT</name>
<feature type="domain" description="Phosphoribosyltransferase" evidence="2">
    <location>
        <begin position="188"/>
        <end position="231"/>
    </location>
</feature>
<reference evidence="3 4" key="1">
    <citation type="journal article" date="2016" name="Nat. Commun.">
        <title>Thousands of microbial genomes shed light on interconnected biogeochemical processes in an aquifer system.</title>
        <authorList>
            <person name="Anantharaman K."/>
            <person name="Brown C.T."/>
            <person name="Hug L.A."/>
            <person name="Sharon I."/>
            <person name="Castelle C.J."/>
            <person name="Probst A.J."/>
            <person name="Thomas B.C."/>
            <person name="Singh A."/>
            <person name="Wilkins M.J."/>
            <person name="Karaoz U."/>
            <person name="Brodie E.L."/>
            <person name="Williams K.H."/>
            <person name="Hubbard S.S."/>
            <person name="Banfield J.F."/>
        </authorList>
    </citation>
    <scope>NUCLEOTIDE SEQUENCE [LARGE SCALE GENOMIC DNA]</scope>
</reference>
<proteinExistence type="inferred from homology"/>
<sequence length="233" mass="26864">MSFLNTILNIVFPVKCVSCGKNESDFCIKCLSDSPPAERENPEWIFSLYDYRHPPIKKALWLLKYKGKKRLTKSFAEVIYEKILEELSDLSIMENFNNIILIPIPLSRKRMRERGYNQAELICRELVKINNLRRGSEVDTASSTGSVNLKLENDILIKIKETERQARIENRKKRLENILGSFSVKNEEQNKKLINRNIILIDDITTTGATLNEARKILKKAGARKVIAFTVAH</sequence>
<accession>A0A1F6WYI1</accession>
<evidence type="ECO:0000256" key="1">
    <source>
        <dbReference type="ARBA" id="ARBA00008007"/>
    </source>
</evidence>